<dbReference type="EMBL" id="MU853767">
    <property type="protein sequence ID" value="KAK3943305.1"/>
    <property type="molecule type" value="Genomic_DNA"/>
</dbReference>
<name>A0AAN6ND82_9PEZI</name>
<dbReference type="Proteomes" id="UP001303473">
    <property type="component" value="Unassembled WGS sequence"/>
</dbReference>
<dbReference type="AlphaFoldDB" id="A0AAN6ND82"/>
<evidence type="ECO:0000313" key="2">
    <source>
        <dbReference type="EMBL" id="KAK3943305.1"/>
    </source>
</evidence>
<evidence type="ECO:0000313" key="3">
    <source>
        <dbReference type="Proteomes" id="UP001303473"/>
    </source>
</evidence>
<sequence>GHGVLSTLSHLCGNMARTMRSPGLLTLAFFCGLHTAAGATLQGGEGLMRAVTLQLLSAMPGVTLLAGADLSIVARELMAGDLNMICYVFSEALAQFQAGRVLVLIDGAHFNGTEARSAEMRAVVRFLHKTVVELRTAGRGLVLKVLVTNPAGRQRFEWDLPGQDLYM</sequence>
<evidence type="ECO:0008006" key="4">
    <source>
        <dbReference type="Google" id="ProtNLM"/>
    </source>
</evidence>
<keyword evidence="1" id="KW-0732">Signal</keyword>
<protein>
    <recommendedName>
        <fullName evidence="4">Polyketide synthase</fullName>
    </recommendedName>
</protein>
<accession>A0AAN6ND82</accession>
<gene>
    <name evidence="2" type="ORF">QBC46DRAFT_254553</name>
</gene>
<comment type="caution">
    <text evidence="2">The sequence shown here is derived from an EMBL/GenBank/DDBJ whole genome shotgun (WGS) entry which is preliminary data.</text>
</comment>
<keyword evidence="3" id="KW-1185">Reference proteome</keyword>
<feature type="chain" id="PRO_5043025963" description="Polyketide synthase" evidence="1">
    <location>
        <begin position="39"/>
        <end position="167"/>
    </location>
</feature>
<dbReference type="PANTHER" id="PTHR40619">
    <property type="entry name" value="FUNGAL STAND N-TERMINAL GOODBYE DOMAIN-CONTAINING PROTEIN"/>
    <property type="match status" value="1"/>
</dbReference>
<feature type="signal peptide" evidence="1">
    <location>
        <begin position="1"/>
        <end position="38"/>
    </location>
</feature>
<evidence type="ECO:0000256" key="1">
    <source>
        <dbReference type="SAM" id="SignalP"/>
    </source>
</evidence>
<feature type="non-terminal residue" evidence="2">
    <location>
        <position position="1"/>
    </location>
</feature>
<reference evidence="3" key="1">
    <citation type="journal article" date="2023" name="Mol. Phylogenet. Evol.">
        <title>Genome-scale phylogeny and comparative genomics of the fungal order Sordariales.</title>
        <authorList>
            <person name="Hensen N."/>
            <person name="Bonometti L."/>
            <person name="Westerberg I."/>
            <person name="Brannstrom I.O."/>
            <person name="Guillou S."/>
            <person name="Cros-Aarteil S."/>
            <person name="Calhoun S."/>
            <person name="Haridas S."/>
            <person name="Kuo A."/>
            <person name="Mondo S."/>
            <person name="Pangilinan J."/>
            <person name="Riley R."/>
            <person name="LaButti K."/>
            <person name="Andreopoulos B."/>
            <person name="Lipzen A."/>
            <person name="Chen C."/>
            <person name="Yan M."/>
            <person name="Daum C."/>
            <person name="Ng V."/>
            <person name="Clum A."/>
            <person name="Steindorff A."/>
            <person name="Ohm R.A."/>
            <person name="Martin F."/>
            <person name="Silar P."/>
            <person name="Natvig D.O."/>
            <person name="Lalanne C."/>
            <person name="Gautier V."/>
            <person name="Ament-Velasquez S.L."/>
            <person name="Kruys A."/>
            <person name="Hutchinson M.I."/>
            <person name="Powell A.J."/>
            <person name="Barry K."/>
            <person name="Miller A.N."/>
            <person name="Grigoriev I.V."/>
            <person name="Debuchy R."/>
            <person name="Gladieux P."/>
            <person name="Hiltunen Thoren M."/>
            <person name="Johannesson H."/>
        </authorList>
    </citation>
    <scope>NUCLEOTIDE SEQUENCE [LARGE SCALE GENOMIC DNA]</scope>
    <source>
        <strain evidence="3">CBS 340.73</strain>
    </source>
</reference>
<organism evidence="2 3">
    <name type="scientific">Diplogelasinospora grovesii</name>
    <dbReference type="NCBI Taxonomy" id="303347"/>
    <lineage>
        <taxon>Eukaryota</taxon>
        <taxon>Fungi</taxon>
        <taxon>Dikarya</taxon>
        <taxon>Ascomycota</taxon>
        <taxon>Pezizomycotina</taxon>
        <taxon>Sordariomycetes</taxon>
        <taxon>Sordariomycetidae</taxon>
        <taxon>Sordariales</taxon>
        <taxon>Diplogelasinosporaceae</taxon>
        <taxon>Diplogelasinospora</taxon>
    </lineage>
</organism>
<dbReference type="PANTHER" id="PTHR40619:SF3">
    <property type="entry name" value="FUNGAL STAND N-TERMINAL GOODBYE DOMAIN-CONTAINING PROTEIN"/>
    <property type="match status" value="1"/>
</dbReference>
<proteinExistence type="predicted"/>